<feature type="transmembrane region" description="Helical" evidence="1">
    <location>
        <begin position="43"/>
        <end position="61"/>
    </location>
</feature>
<evidence type="ECO:0000313" key="2">
    <source>
        <dbReference type="EMBL" id="GGG60927.1"/>
    </source>
</evidence>
<keyword evidence="1" id="KW-0472">Membrane</keyword>
<comment type="caution">
    <text evidence="2">The sequence shown here is derived from an EMBL/GenBank/DDBJ whole genome shotgun (WGS) entry which is preliminary data.</text>
</comment>
<feature type="transmembrane region" description="Helical" evidence="1">
    <location>
        <begin position="12"/>
        <end position="31"/>
    </location>
</feature>
<dbReference type="Proteomes" id="UP000600247">
    <property type="component" value="Unassembled WGS sequence"/>
</dbReference>
<evidence type="ECO:0000313" key="3">
    <source>
        <dbReference type="Proteomes" id="UP000600247"/>
    </source>
</evidence>
<gene>
    <name evidence="2" type="ORF">GCM10010918_12870</name>
</gene>
<sequence>MNSKIVVKLTNLVGYTASISTILLWIIFVWVNPYGPGMEKTSAFITFMMLVLPAVIFGTGLMLERSMILLAAYIWSFPYSIYMVVTPGVFMLFGMTSFIYFICFMMYRFRGVKY</sequence>
<organism evidence="2 3">
    <name type="scientific">Paenibacillus radicis</name>
    <name type="common">ex Gao et al. 2016</name>
    <dbReference type="NCBI Taxonomy" id="1737354"/>
    <lineage>
        <taxon>Bacteria</taxon>
        <taxon>Bacillati</taxon>
        <taxon>Bacillota</taxon>
        <taxon>Bacilli</taxon>
        <taxon>Bacillales</taxon>
        <taxon>Paenibacillaceae</taxon>
        <taxon>Paenibacillus</taxon>
    </lineage>
</organism>
<evidence type="ECO:0000256" key="1">
    <source>
        <dbReference type="SAM" id="Phobius"/>
    </source>
</evidence>
<proteinExistence type="predicted"/>
<feature type="transmembrane region" description="Helical" evidence="1">
    <location>
        <begin position="68"/>
        <end position="85"/>
    </location>
</feature>
<name>A0A917GXL9_9BACL</name>
<dbReference type="RefSeq" id="WP_188888127.1">
    <property type="nucleotide sequence ID" value="NZ_BMHY01000002.1"/>
</dbReference>
<keyword evidence="1" id="KW-1133">Transmembrane helix</keyword>
<dbReference type="AlphaFoldDB" id="A0A917GXL9"/>
<protein>
    <submittedName>
        <fullName evidence="2">Uncharacterized protein</fullName>
    </submittedName>
</protein>
<keyword evidence="1" id="KW-0812">Transmembrane</keyword>
<accession>A0A917GXL9</accession>
<feature type="transmembrane region" description="Helical" evidence="1">
    <location>
        <begin position="91"/>
        <end position="109"/>
    </location>
</feature>
<reference evidence="2 3" key="1">
    <citation type="journal article" date="2014" name="Int. J. Syst. Evol. Microbiol.">
        <title>Complete genome sequence of Corynebacterium casei LMG S-19264T (=DSM 44701T), isolated from a smear-ripened cheese.</title>
        <authorList>
            <consortium name="US DOE Joint Genome Institute (JGI-PGF)"/>
            <person name="Walter F."/>
            <person name="Albersmeier A."/>
            <person name="Kalinowski J."/>
            <person name="Ruckert C."/>
        </authorList>
    </citation>
    <scope>NUCLEOTIDE SEQUENCE [LARGE SCALE GENOMIC DNA]</scope>
    <source>
        <strain evidence="2 3">CGMCC 1.15286</strain>
    </source>
</reference>
<dbReference type="EMBL" id="BMHY01000002">
    <property type="protein sequence ID" value="GGG60927.1"/>
    <property type="molecule type" value="Genomic_DNA"/>
</dbReference>
<keyword evidence="3" id="KW-1185">Reference proteome</keyword>